<dbReference type="STRING" id="108015.GA0061099_1007303"/>
<comment type="caution">
    <text evidence="2">The sequence shown here is derived from an EMBL/GenBank/DDBJ whole genome shotgun (WGS) entry which is preliminary data.</text>
</comment>
<dbReference type="Proteomes" id="UP000051380">
    <property type="component" value="Unassembled WGS sequence"/>
</dbReference>
<dbReference type="SUPFAM" id="SSF54593">
    <property type="entry name" value="Glyoxalase/Bleomycin resistance protein/Dihydroxybiphenyl dioxygenase"/>
    <property type="match status" value="1"/>
</dbReference>
<dbReference type="PROSITE" id="PS51819">
    <property type="entry name" value="VOC"/>
    <property type="match status" value="1"/>
</dbReference>
<dbReference type="InterPro" id="IPR029068">
    <property type="entry name" value="Glyas_Bleomycin-R_OHBP_Dase"/>
</dbReference>
<gene>
    <name evidence="2" type="ORF">AOQ72_08910</name>
</gene>
<protein>
    <submittedName>
        <fullName evidence="2">Lactoylglutathione lyase</fullName>
    </submittedName>
</protein>
<accession>A0A0R3CWD7</accession>
<proteinExistence type="predicted"/>
<evidence type="ECO:0000259" key="1">
    <source>
        <dbReference type="PROSITE" id="PS51819"/>
    </source>
</evidence>
<dbReference type="EMBL" id="LJYF01000004">
    <property type="protein sequence ID" value="KRQ01889.1"/>
    <property type="molecule type" value="Genomic_DNA"/>
</dbReference>
<dbReference type="AlphaFoldDB" id="A0A0R3CWD7"/>
<dbReference type="OrthoDB" id="9798430at2"/>
<keyword evidence="2" id="KW-0456">Lyase</keyword>
<dbReference type="Pfam" id="PF00903">
    <property type="entry name" value="Glyoxalase"/>
    <property type="match status" value="1"/>
</dbReference>
<dbReference type="PANTHER" id="PTHR36503">
    <property type="entry name" value="BLR2520 PROTEIN"/>
    <property type="match status" value="1"/>
</dbReference>
<reference evidence="2 3" key="1">
    <citation type="submission" date="2015-09" db="EMBL/GenBank/DDBJ databases">
        <title>Draft Genome Sequence of the Strain BR 3267 (Bradyrhizobium yuanmingense) recommended as inoculant for cowpea in Brazil.</title>
        <authorList>
            <person name="Simoes-Araujo J.L."/>
            <person name="Zilli J.E."/>
        </authorList>
    </citation>
    <scope>NUCLEOTIDE SEQUENCE [LARGE SCALE GENOMIC DNA]</scope>
    <source>
        <strain evidence="2 3">BR3267</strain>
    </source>
</reference>
<evidence type="ECO:0000313" key="2">
    <source>
        <dbReference type="EMBL" id="KRQ01889.1"/>
    </source>
</evidence>
<dbReference type="PANTHER" id="PTHR36503:SF2">
    <property type="entry name" value="BLR2408 PROTEIN"/>
    <property type="match status" value="1"/>
</dbReference>
<dbReference type="RefSeq" id="WP_057026481.1">
    <property type="nucleotide sequence ID" value="NZ_LJYF01000004.1"/>
</dbReference>
<feature type="domain" description="VOC" evidence="1">
    <location>
        <begin position="3"/>
        <end position="128"/>
    </location>
</feature>
<sequence>MPKMIFVTLPVTDLKRATAFYEAVGAVKNPQFSDETASCMVFSETIFAMLLTHDKFRQFTPKPIADARTSNQALFCLSADSRSEVDDIVGRAEAAGGVADPSPKDEYGFMYGRSFEDPDGHMWGVNWMDLSAAPLQPDLANA</sequence>
<dbReference type="Gene3D" id="3.10.180.10">
    <property type="entry name" value="2,3-Dihydroxybiphenyl 1,2-Dioxygenase, domain 1"/>
    <property type="match status" value="1"/>
</dbReference>
<organism evidence="2 3">
    <name type="scientific">Bradyrhizobium yuanmingense</name>
    <dbReference type="NCBI Taxonomy" id="108015"/>
    <lineage>
        <taxon>Bacteria</taxon>
        <taxon>Pseudomonadati</taxon>
        <taxon>Pseudomonadota</taxon>
        <taxon>Alphaproteobacteria</taxon>
        <taxon>Hyphomicrobiales</taxon>
        <taxon>Nitrobacteraceae</taxon>
        <taxon>Bradyrhizobium</taxon>
    </lineage>
</organism>
<name>A0A0R3CWD7_9BRAD</name>
<dbReference type="CDD" id="cd09012">
    <property type="entry name" value="VOC_like"/>
    <property type="match status" value="1"/>
</dbReference>
<dbReference type="GO" id="GO:0016829">
    <property type="term" value="F:lyase activity"/>
    <property type="evidence" value="ECO:0007669"/>
    <property type="project" value="UniProtKB-KW"/>
</dbReference>
<evidence type="ECO:0000313" key="3">
    <source>
        <dbReference type="Proteomes" id="UP000051380"/>
    </source>
</evidence>
<dbReference type="InterPro" id="IPR004360">
    <property type="entry name" value="Glyas_Fos-R_dOase_dom"/>
</dbReference>
<dbReference type="InterPro" id="IPR037523">
    <property type="entry name" value="VOC_core"/>
</dbReference>